<evidence type="ECO:0000256" key="1">
    <source>
        <dbReference type="SAM" id="Coils"/>
    </source>
</evidence>
<dbReference type="InterPro" id="IPR045063">
    <property type="entry name" value="Dynamin_N"/>
</dbReference>
<evidence type="ECO:0000259" key="2">
    <source>
        <dbReference type="Pfam" id="PF00350"/>
    </source>
</evidence>
<dbReference type="InterPro" id="IPR027417">
    <property type="entry name" value="P-loop_NTPase"/>
</dbReference>
<dbReference type="Gene3D" id="3.40.50.300">
    <property type="entry name" value="P-loop containing nucleotide triphosphate hydrolases"/>
    <property type="match status" value="1"/>
</dbReference>
<dbReference type="SUPFAM" id="SSF52540">
    <property type="entry name" value="P-loop containing nucleoside triphosphate hydrolases"/>
    <property type="match status" value="1"/>
</dbReference>
<organism evidence="3 4">
    <name type="scientific">Streptomyces polygonati</name>
    <dbReference type="NCBI Taxonomy" id="1617087"/>
    <lineage>
        <taxon>Bacteria</taxon>
        <taxon>Bacillati</taxon>
        <taxon>Actinomycetota</taxon>
        <taxon>Actinomycetes</taxon>
        <taxon>Kitasatosporales</taxon>
        <taxon>Streptomycetaceae</taxon>
        <taxon>Streptomyces</taxon>
    </lineage>
</organism>
<feature type="coiled-coil region" evidence="1">
    <location>
        <begin position="356"/>
        <end position="383"/>
    </location>
</feature>
<dbReference type="Pfam" id="PF00350">
    <property type="entry name" value="Dynamin_N"/>
    <property type="match status" value="1"/>
</dbReference>
<evidence type="ECO:0000313" key="3">
    <source>
        <dbReference type="EMBL" id="MFC4036208.1"/>
    </source>
</evidence>
<dbReference type="RefSeq" id="WP_386437500.1">
    <property type="nucleotide sequence ID" value="NZ_JBHSBB010000045.1"/>
</dbReference>
<dbReference type="EMBL" id="JBHSBB010000045">
    <property type="protein sequence ID" value="MFC4036208.1"/>
    <property type="molecule type" value="Genomic_DNA"/>
</dbReference>
<keyword evidence="4" id="KW-1185">Reference proteome</keyword>
<protein>
    <submittedName>
        <fullName evidence="3">Dynamin family protein</fullName>
    </submittedName>
</protein>
<evidence type="ECO:0000313" key="4">
    <source>
        <dbReference type="Proteomes" id="UP001595765"/>
    </source>
</evidence>
<feature type="domain" description="Dynamin N-terminal" evidence="2">
    <location>
        <begin position="70"/>
        <end position="229"/>
    </location>
</feature>
<comment type="caution">
    <text evidence="3">The sequence shown here is derived from an EMBL/GenBank/DDBJ whole genome shotgun (WGS) entry which is preliminary data.</text>
</comment>
<dbReference type="Proteomes" id="UP001595765">
    <property type="component" value="Unassembled WGS sequence"/>
</dbReference>
<accession>A0ABV8HZ39</accession>
<sequence>MPADWAAEAARDVEELHRLRTRGSSVLINVAMLGAFSSGKSFLLSGLQGHLELMKVDSIAGVPSDRFVGLLPSSPVPTTACPATVVPVDEGGTYDASDKGFLRVRFTDSDPDDWEDVGNSPAESVVAAYAMEDANLADRIRAHRQRKVAEIEVQLAECLLPAKLYDLPGHGSPNVIHDSIVRKAMADADCFIYVSHASRSLSENDLALIESLHNHCQPTGKRVVWVVTAIDSALQVDHRNIPAWKATINRNNAYLREHFTRRDGTPDDEFVGEGFLPVSPALEAHAVWSATHISESAAARQRAESRMDSLREVLSDLIRTETGTEHIAAVAAGARRMLTPRWRALNQRLVTERLPIDELRTLLESEQRRLTHLNAEIPRLRAALQMELDSRVKRAARPFVGLAAHLHSVMDDSIRKGDVRKASQANAIHVRRNNELLAWMRTADGPGTLWTEQIAQFKEVALRAVADSLGETGAGDQLPDYALDIREMTNRLPERTHAVELDLLQRTAAVVGVATPVAAGASWLMGLATAGAIMPPAGLIIGGAAVVYAGVRALKGPSTSLEVTQNEWIRALDAEANSLRDQFEVGAGSQGMSVIDKLIDHLHEYSKQLNGSAELLRHRIAHPEIQERRELVDLLTPICQEGELLVTAVQDLTTGA</sequence>
<name>A0ABV8HZ39_9ACTN</name>
<gene>
    <name evidence="3" type="ORF">ACFO3J_32885</name>
</gene>
<proteinExistence type="predicted"/>
<reference evidence="4" key="1">
    <citation type="journal article" date="2019" name="Int. J. Syst. Evol. Microbiol.">
        <title>The Global Catalogue of Microorganisms (GCM) 10K type strain sequencing project: providing services to taxonomists for standard genome sequencing and annotation.</title>
        <authorList>
            <consortium name="The Broad Institute Genomics Platform"/>
            <consortium name="The Broad Institute Genome Sequencing Center for Infectious Disease"/>
            <person name="Wu L."/>
            <person name="Ma J."/>
        </authorList>
    </citation>
    <scope>NUCLEOTIDE SEQUENCE [LARGE SCALE GENOMIC DNA]</scope>
    <source>
        <strain evidence="4">CGMCC 4.7237</strain>
    </source>
</reference>
<keyword evidence="1" id="KW-0175">Coiled coil</keyword>